<proteinExistence type="predicted"/>
<dbReference type="Pfam" id="PF07045">
    <property type="entry name" value="DUF1330"/>
    <property type="match status" value="1"/>
</dbReference>
<dbReference type="InterPro" id="IPR011008">
    <property type="entry name" value="Dimeric_a/b-barrel"/>
</dbReference>
<sequence length="98" mass="10962">MSLAYLIADTKIYDTEKYESYKRLAQPIVEEFGGEYIIRGGRLDVAQADLWSPSRLVVIRFPNRATALAFLSSEAYQPVKAIRLQASEATVTVVEGFS</sequence>
<dbReference type="EMBL" id="GU474942">
    <property type="protein sequence ID" value="ADI20500.1"/>
    <property type="molecule type" value="Genomic_DNA"/>
</dbReference>
<dbReference type="Gene3D" id="3.30.70.100">
    <property type="match status" value="1"/>
</dbReference>
<dbReference type="AlphaFoldDB" id="E0Y1F9"/>
<dbReference type="InterPro" id="IPR010753">
    <property type="entry name" value="DUF1330"/>
</dbReference>
<name>E0Y1F9_9PROT</name>
<protein>
    <submittedName>
        <fullName evidence="2">Uncharacterized conserved protein</fullName>
    </submittedName>
</protein>
<dbReference type="PANTHER" id="PTHR41521">
    <property type="match status" value="1"/>
</dbReference>
<dbReference type="PANTHER" id="PTHR41521:SF4">
    <property type="entry name" value="BLR0684 PROTEIN"/>
    <property type="match status" value="1"/>
</dbReference>
<feature type="domain" description="DUF1330" evidence="1">
    <location>
        <begin position="4"/>
        <end position="97"/>
    </location>
</feature>
<accession>E0Y1F9</accession>
<reference evidence="2" key="1">
    <citation type="journal article" date="2011" name="Environ. Microbiol.">
        <title>Time-series analyses of Monterey Bay coastal microbial picoplankton using a 'genome proxy' microarray.</title>
        <authorList>
            <person name="Rich V.I."/>
            <person name="Pham V.D."/>
            <person name="Eppley J."/>
            <person name="Shi Y."/>
            <person name="DeLong E.F."/>
        </authorList>
    </citation>
    <scope>NUCLEOTIDE SEQUENCE</scope>
</reference>
<dbReference type="SUPFAM" id="SSF54909">
    <property type="entry name" value="Dimeric alpha+beta barrel"/>
    <property type="match status" value="1"/>
</dbReference>
<organism evidence="2">
    <name type="scientific">uncultured alpha proteobacterium EB080_L58F04</name>
    <dbReference type="NCBI Taxonomy" id="710798"/>
    <lineage>
        <taxon>Bacteria</taxon>
        <taxon>Pseudomonadati</taxon>
        <taxon>Pseudomonadota</taxon>
        <taxon>Alphaproteobacteria</taxon>
        <taxon>environmental samples</taxon>
    </lineage>
</organism>
<evidence type="ECO:0000313" key="2">
    <source>
        <dbReference type="EMBL" id="ADI20500.1"/>
    </source>
</evidence>
<evidence type="ECO:0000259" key="1">
    <source>
        <dbReference type="Pfam" id="PF07045"/>
    </source>
</evidence>